<dbReference type="InterPro" id="IPR008927">
    <property type="entry name" value="6-PGluconate_DH-like_C_sf"/>
</dbReference>
<comment type="caution">
    <text evidence="9">The sequence shown here is derived from an EMBL/GenBank/DDBJ whole genome shotgun (WGS) entry which is preliminary data.</text>
</comment>
<dbReference type="PANTHER" id="PTHR22981">
    <property type="entry name" value="3-HYDROXYISOBUTYRATE DEHYDROGENASE-RELATED"/>
    <property type="match status" value="1"/>
</dbReference>
<dbReference type="SUPFAM" id="SSF48179">
    <property type="entry name" value="6-phosphogluconate dehydrogenase C-terminal domain-like"/>
    <property type="match status" value="1"/>
</dbReference>
<dbReference type="InterPro" id="IPR029154">
    <property type="entry name" value="HIBADH-like_NADP-bd"/>
</dbReference>
<feature type="domain" description="3-hydroxyisobutyrate dehydrogenase-like NAD-binding" evidence="8">
    <location>
        <begin position="166"/>
        <end position="290"/>
    </location>
</feature>
<evidence type="ECO:0000313" key="9">
    <source>
        <dbReference type="EMBL" id="GGA03428.1"/>
    </source>
</evidence>
<keyword evidence="4" id="KW-0560">Oxidoreductase</keyword>
<organism evidence="9 10">
    <name type="scientific">Sediminivirga luteola</name>
    <dbReference type="NCBI Taxonomy" id="1774748"/>
    <lineage>
        <taxon>Bacteria</taxon>
        <taxon>Bacillati</taxon>
        <taxon>Actinomycetota</taxon>
        <taxon>Actinomycetes</taxon>
        <taxon>Micrococcales</taxon>
        <taxon>Brevibacteriaceae</taxon>
        <taxon>Sediminivirga</taxon>
    </lineage>
</organism>
<feature type="active site" evidence="6">
    <location>
        <position position="171"/>
    </location>
</feature>
<keyword evidence="10" id="KW-1185">Reference proteome</keyword>
<dbReference type="Pfam" id="PF03446">
    <property type="entry name" value="NAD_binding_2"/>
    <property type="match status" value="1"/>
</dbReference>
<comment type="similarity">
    <text evidence="2">Belongs to the HIBADH-related family.</text>
</comment>
<dbReference type="Gene3D" id="3.40.50.720">
    <property type="entry name" value="NAD(P)-binding Rossmann-like Domain"/>
    <property type="match status" value="1"/>
</dbReference>
<comment type="pathway">
    <text evidence="1">Amino-acid degradation.</text>
</comment>
<evidence type="ECO:0000313" key="10">
    <source>
        <dbReference type="Proteomes" id="UP000616114"/>
    </source>
</evidence>
<dbReference type="GO" id="GO:0051287">
    <property type="term" value="F:NAD binding"/>
    <property type="evidence" value="ECO:0007669"/>
    <property type="project" value="InterPro"/>
</dbReference>
<gene>
    <name evidence="9" type="ORF">GCM10011333_02690</name>
</gene>
<dbReference type="PIRSF" id="PIRSF000103">
    <property type="entry name" value="HIBADH"/>
    <property type="match status" value="1"/>
</dbReference>
<protein>
    <submittedName>
        <fullName evidence="9">3-hydroxyisobutyrate dehydrogenase</fullName>
    </submittedName>
</protein>
<dbReference type="AlphaFoldDB" id="A0A8J2XIW6"/>
<dbReference type="Gene3D" id="1.10.1040.10">
    <property type="entry name" value="N-(1-d-carboxylethyl)-l-norvaline Dehydrogenase, domain 2"/>
    <property type="match status" value="1"/>
</dbReference>
<dbReference type="InterPro" id="IPR036291">
    <property type="entry name" value="NAD(P)-bd_dom_sf"/>
</dbReference>
<dbReference type="InterPro" id="IPR015815">
    <property type="entry name" value="HIBADH-related"/>
</dbReference>
<evidence type="ECO:0000256" key="1">
    <source>
        <dbReference type="ARBA" id="ARBA00005023"/>
    </source>
</evidence>
<name>A0A8J2XIW6_9MICO</name>
<dbReference type="InterPro" id="IPR006115">
    <property type="entry name" value="6PGDH_NADP-bd"/>
</dbReference>
<dbReference type="GO" id="GO:0050661">
    <property type="term" value="F:NADP binding"/>
    <property type="evidence" value="ECO:0007669"/>
    <property type="project" value="InterPro"/>
</dbReference>
<feature type="domain" description="6-phosphogluconate dehydrogenase NADP-binding" evidence="7">
    <location>
        <begin position="3"/>
        <end position="162"/>
    </location>
</feature>
<keyword evidence="5" id="KW-0520">NAD</keyword>
<dbReference type="EMBL" id="BMFY01000001">
    <property type="protein sequence ID" value="GGA03428.1"/>
    <property type="molecule type" value="Genomic_DNA"/>
</dbReference>
<dbReference type="SUPFAM" id="SSF51735">
    <property type="entry name" value="NAD(P)-binding Rossmann-fold domains"/>
    <property type="match status" value="1"/>
</dbReference>
<evidence type="ECO:0000256" key="6">
    <source>
        <dbReference type="PIRSR" id="PIRSR000103-1"/>
    </source>
</evidence>
<keyword evidence="3" id="KW-0101">Branched-chain amino acid catabolism</keyword>
<reference evidence="9" key="2">
    <citation type="submission" date="2020-09" db="EMBL/GenBank/DDBJ databases">
        <authorList>
            <person name="Sun Q."/>
            <person name="Zhou Y."/>
        </authorList>
    </citation>
    <scope>NUCLEOTIDE SEQUENCE</scope>
    <source>
        <strain evidence="9">CGMCC 1.12785</strain>
    </source>
</reference>
<evidence type="ECO:0000259" key="8">
    <source>
        <dbReference type="Pfam" id="PF14833"/>
    </source>
</evidence>
<evidence type="ECO:0000256" key="2">
    <source>
        <dbReference type="ARBA" id="ARBA00009080"/>
    </source>
</evidence>
<dbReference type="GO" id="GO:0009083">
    <property type="term" value="P:branched-chain amino acid catabolic process"/>
    <property type="evidence" value="ECO:0007669"/>
    <property type="project" value="UniProtKB-KW"/>
</dbReference>
<dbReference type="Proteomes" id="UP000616114">
    <property type="component" value="Unassembled WGS sequence"/>
</dbReference>
<dbReference type="Pfam" id="PF14833">
    <property type="entry name" value="NAD_binding_11"/>
    <property type="match status" value="1"/>
</dbReference>
<dbReference type="InterPro" id="IPR013328">
    <property type="entry name" value="6PGD_dom2"/>
</dbReference>
<accession>A0A8J2XIW6</accession>
<evidence type="ECO:0000256" key="4">
    <source>
        <dbReference type="ARBA" id="ARBA00023002"/>
    </source>
</evidence>
<dbReference type="InterPro" id="IPR011548">
    <property type="entry name" value="HIBADH"/>
</dbReference>
<reference evidence="9" key="1">
    <citation type="journal article" date="2014" name="Int. J. Syst. Evol. Microbiol.">
        <title>Complete genome sequence of Corynebacterium casei LMG S-19264T (=DSM 44701T), isolated from a smear-ripened cheese.</title>
        <authorList>
            <consortium name="US DOE Joint Genome Institute (JGI-PGF)"/>
            <person name="Walter F."/>
            <person name="Albersmeier A."/>
            <person name="Kalinowski J."/>
            <person name="Ruckert C."/>
        </authorList>
    </citation>
    <scope>NUCLEOTIDE SEQUENCE</scope>
    <source>
        <strain evidence="9">CGMCC 1.12785</strain>
    </source>
</reference>
<dbReference type="GO" id="GO:0008442">
    <property type="term" value="F:3-hydroxyisobutyrate dehydrogenase activity"/>
    <property type="evidence" value="ECO:0007669"/>
    <property type="project" value="InterPro"/>
</dbReference>
<evidence type="ECO:0000256" key="3">
    <source>
        <dbReference type="ARBA" id="ARBA00022456"/>
    </source>
</evidence>
<evidence type="ECO:0000256" key="5">
    <source>
        <dbReference type="ARBA" id="ARBA00023027"/>
    </source>
</evidence>
<proteinExistence type="inferred from homology"/>
<dbReference type="PANTHER" id="PTHR22981:SF7">
    <property type="entry name" value="3-HYDROXYISOBUTYRATE DEHYDROGENASE, MITOCHONDRIAL"/>
    <property type="match status" value="1"/>
</dbReference>
<sequence length="298" mass="30506">MSTIGWIGLGNMGGPMTANLVGAGHEVKGFDLSAQALAAAAERGVNAAASAAEAVAGAEIVFTMLPRGEHALAAYRGEDGIFANAAPGTLLVDCSTIDVASAQTLHEEAAAAGFSFLDAPVSGGTAGAEAGTLTFMVGGADADVERARPFIEPMARTIVHTGGPTTGQATKICNNLILAINLIATAEGTVLADRLGLDHEMFLSVARASSGDNWALRTWYPYPGVVESSPANRDFAPTFTTDLLRKDLSLALAAGQDTGTPLAFGERVQELLDQVADAGFGGKDCSIVRRVVDGSLET</sequence>
<dbReference type="NCBIfam" id="TIGR01692">
    <property type="entry name" value="HIBADH"/>
    <property type="match status" value="1"/>
</dbReference>
<evidence type="ECO:0000259" key="7">
    <source>
        <dbReference type="Pfam" id="PF03446"/>
    </source>
</evidence>
<dbReference type="RefSeq" id="WP_188549110.1">
    <property type="nucleotide sequence ID" value="NZ_BMFY01000001.1"/>
</dbReference>